<feature type="compositionally biased region" description="Basic and acidic residues" evidence="7">
    <location>
        <begin position="1"/>
        <end position="19"/>
    </location>
</feature>
<keyword evidence="5 8" id="KW-1133">Transmembrane helix</keyword>
<dbReference type="PANTHER" id="PTHR10010">
    <property type="entry name" value="SOLUTE CARRIER FAMILY 34 SODIUM PHOSPHATE , MEMBER 2-RELATED"/>
    <property type="match status" value="1"/>
</dbReference>
<dbReference type="InterPro" id="IPR003841">
    <property type="entry name" value="Na/Pi_transpt"/>
</dbReference>
<dbReference type="EMBL" id="HACG01042950">
    <property type="protein sequence ID" value="CEK89815.1"/>
    <property type="molecule type" value="Transcribed_RNA"/>
</dbReference>
<feature type="region of interest" description="Disordered" evidence="7">
    <location>
        <begin position="1"/>
        <end position="41"/>
    </location>
</feature>
<keyword evidence="3" id="KW-1003">Cell membrane</keyword>
<dbReference type="GO" id="GO:0016324">
    <property type="term" value="C:apical plasma membrane"/>
    <property type="evidence" value="ECO:0007669"/>
    <property type="project" value="UniProtKB-SubCell"/>
</dbReference>
<comment type="subcellular location">
    <subcellularLocation>
        <location evidence="1">Apical cell membrane</location>
        <topology evidence="1">Multi-pass membrane protein</topology>
    </subcellularLocation>
</comment>
<feature type="transmembrane region" description="Helical" evidence="8">
    <location>
        <begin position="471"/>
        <end position="495"/>
    </location>
</feature>
<evidence type="ECO:0008006" key="10">
    <source>
        <dbReference type="Google" id="ProtNLM"/>
    </source>
</evidence>
<name>A0A0B7BCE4_9EUPU</name>
<keyword evidence="4 8" id="KW-0812">Transmembrane</keyword>
<keyword evidence="6 8" id="KW-0472">Membrane</keyword>
<evidence type="ECO:0000256" key="8">
    <source>
        <dbReference type="SAM" id="Phobius"/>
    </source>
</evidence>
<organism evidence="9">
    <name type="scientific">Arion vulgaris</name>
    <dbReference type="NCBI Taxonomy" id="1028688"/>
    <lineage>
        <taxon>Eukaryota</taxon>
        <taxon>Metazoa</taxon>
        <taxon>Spiralia</taxon>
        <taxon>Lophotrochozoa</taxon>
        <taxon>Mollusca</taxon>
        <taxon>Gastropoda</taxon>
        <taxon>Heterobranchia</taxon>
        <taxon>Euthyneura</taxon>
        <taxon>Panpulmonata</taxon>
        <taxon>Eupulmonata</taxon>
        <taxon>Stylommatophora</taxon>
        <taxon>Helicina</taxon>
        <taxon>Arionoidea</taxon>
        <taxon>Arionidae</taxon>
        <taxon>Arion</taxon>
    </lineage>
</organism>
<evidence type="ECO:0000256" key="1">
    <source>
        <dbReference type="ARBA" id="ARBA00004424"/>
    </source>
</evidence>
<dbReference type="GO" id="GO:0005436">
    <property type="term" value="F:sodium:phosphate symporter activity"/>
    <property type="evidence" value="ECO:0007669"/>
    <property type="project" value="InterPro"/>
</dbReference>
<feature type="transmembrane region" description="Helical" evidence="8">
    <location>
        <begin position="86"/>
        <end position="110"/>
    </location>
</feature>
<dbReference type="Pfam" id="PF02690">
    <property type="entry name" value="Na_Pi_cotrans"/>
    <property type="match status" value="2"/>
</dbReference>
<feature type="transmembrane region" description="Helical" evidence="8">
    <location>
        <begin position="633"/>
        <end position="654"/>
    </location>
</feature>
<evidence type="ECO:0000256" key="3">
    <source>
        <dbReference type="ARBA" id="ARBA00022475"/>
    </source>
</evidence>
<evidence type="ECO:0000256" key="6">
    <source>
        <dbReference type="ARBA" id="ARBA00023136"/>
    </source>
</evidence>
<feature type="transmembrane region" description="Helical" evidence="8">
    <location>
        <begin position="515"/>
        <end position="538"/>
    </location>
</feature>
<feature type="transmembrane region" description="Helical" evidence="8">
    <location>
        <begin position="214"/>
        <end position="234"/>
    </location>
</feature>
<feature type="transmembrane region" description="Helical" evidence="8">
    <location>
        <begin position="660"/>
        <end position="680"/>
    </location>
</feature>
<sequence length="753" mass="83213">MDNKAFYDEEGKYSKETKNRKANRGYVKDSNAENGKNNVTLADKNADKEKDLVVNVEEEDPWKVTSISVSYTPWSELSQKGQVLRAIGYLVKIILIIGCLYMFICSLDFLSSAFRLLGGEAAGRVFQQSDILTNPVAGLMIGVLVTVLVQSSSTSTSIVVSMVGAGILDIRTAIPITMGANIGTSVTNTIVALGQMNDKGEFRRAFAGATVHDMFNWLTVIVLLPLELISGYLFHLTEAIVNSLPLKQEKGANKDMLKVITTPFTEKIIQVSKDAITNIAQGTGVEFEEENAIMKLCCDKKSPADCCSDKLKTFGFIRPGINYTEQDKMTVCGQVRSCVKKNTTMHTATCMDIPWLYGEQKVKVIQETLNCAAFKGSQDEQACCASRLDILQVIQEQATVCQNISSCFSSNSHSFTNVTCASSWMNITQEKRTWGETFSCSKWVRDVEDRVCFDECEYLFRGLYPKLNDKAIGGILLVISLAILCACLVCIVKLLHTLLQGPMAMIIKKFINADFPGCCGYFTGYLAILIGAGLTIVVQSSSIFTSTLTPLVGIGVIELERMYPLTLGSNIGTTTTAILSALATSSDKMKNALQVAFCHLFFNISGIILFYPIPALRFPLPLSRFLGNQTAKYRWYAIVYILAVFFLLPAIVFALSIPGWYILLAVLGPFVLIVIVVFIIKCLQEKRPQLLPTKLQDWKFLPVPLRSLEPYDKGMQKVFFCKRFKNSADAKEEMSSNTCIQKSEAVSTANTKL</sequence>
<evidence type="ECO:0000256" key="2">
    <source>
        <dbReference type="ARBA" id="ARBA00005808"/>
    </source>
</evidence>
<comment type="similarity">
    <text evidence="2">Belongs to the SLC34A transporter family.</text>
</comment>
<gene>
    <name evidence="9" type="primary">ORF173117</name>
</gene>
<dbReference type="GO" id="GO:0044341">
    <property type="term" value="P:sodium-dependent phosphate transport"/>
    <property type="evidence" value="ECO:0007669"/>
    <property type="project" value="InterPro"/>
</dbReference>
<reference evidence="9" key="1">
    <citation type="submission" date="2014-12" db="EMBL/GenBank/DDBJ databases">
        <title>Insight into the proteome of Arion vulgaris.</title>
        <authorList>
            <person name="Aradska J."/>
            <person name="Bulat T."/>
            <person name="Smidak R."/>
            <person name="Sarate P."/>
            <person name="Gangsoo J."/>
            <person name="Sialana F."/>
            <person name="Bilban M."/>
            <person name="Lubec G."/>
        </authorList>
    </citation>
    <scope>NUCLEOTIDE SEQUENCE</scope>
    <source>
        <tissue evidence="9">Skin</tissue>
    </source>
</reference>
<feature type="transmembrane region" description="Helical" evidence="8">
    <location>
        <begin position="172"/>
        <end position="193"/>
    </location>
</feature>
<dbReference type="PANTHER" id="PTHR10010:SF46">
    <property type="entry name" value="SODIUM-DEPENDENT PHOSPHATE TRANSPORT PROTEIN 2B"/>
    <property type="match status" value="1"/>
</dbReference>
<protein>
    <recommendedName>
        <fullName evidence="10">Sodium-dependent phosphate transport protein 2B</fullName>
    </recommendedName>
</protein>
<feature type="transmembrane region" description="Helical" evidence="8">
    <location>
        <begin position="592"/>
        <end position="613"/>
    </location>
</feature>
<accession>A0A0B7BCE4</accession>
<dbReference type="AlphaFoldDB" id="A0A0B7BCE4"/>
<evidence type="ECO:0000256" key="5">
    <source>
        <dbReference type="ARBA" id="ARBA00022989"/>
    </source>
</evidence>
<evidence type="ECO:0000256" key="4">
    <source>
        <dbReference type="ARBA" id="ARBA00022692"/>
    </source>
</evidence>
<proteinExistence type="inferred from homology"/>
<evidence type="ECO:0000256" key="7">
    <source>
        <dbReference type="SAM" id="MobiDB-lite"/>
    </source>
</evidence>
<evidence type="ECO:0000313" key="9">
    <source>
        <dbReference type="EMBL" id="CEK89815.1"/>
    </source>
</evidence>